<dbReference type="AlphaFoldDB" id="A0A4Y7PXK8"/>
<dbReference type="VEuPathDB" id="FungiDB:BD410DRAFT_791213"/>
<reference evidence="1 2" key="1">
    <citation type="submission" date="2018-06" db="EMBL/GenBank/DDBJ databases">
        <title>A transcriptomic atlas of mushroom development highlights an independent origin of complex multicellularity.</title>
        <authorList>
            <consortium name="DOE Joint Genome Institute"/>
            <person name="Krizsan K."/>
            <person name="Almasi E."/>
            <person name="Merenyi Z."/>
            <person name="Sahu N."/>
            <person name="Viragh M."/>
            <person name="Koszo T."/>
            <person name="Mondo S."/>
            <person name="Kiss B."/>
            <person name="Balint B."/>
            <person name="Kues U."/>
            <person name="Barry K."/>
            <person name="Hegedus J.C."/>
            <person name="Henrissat B."/>
            <person name="Johnson J."/>
            <person name="Lipzen A."/>
            <person name="Ohm R."/>
            <person name="Nagy I."/>
            <person name="Pangilinan J."/>
            <person name="Yan J."/>
            <person name="Xiong Y."/>
            <person name="Grigoriev I.V."/>
            <person name="Hibbett D.S."/>
            <person name="Nagy L.G."/>
        </authorList>
    </citation>
    <scope>NUCLEOTIDE SEQUENCE [LARGE SCALE GENOMIC DNA]</scope>
    <source>
        <strain evidence="1 2">SZMC22713</strain>
    </source>
</reference>
<organism evidence="1 2">
    <name type="scientific">Rickenella mellea</name>
    <dbReference type="NCBI Taxonomy" id="50990"/>
    <lineage>
        <taxon>Eukaryota</taxon>
        <taxon>Fungi</taxon>
        <taxon>Dikarya</taxon>
        <taxon>Basidiomycota</taxon>
        <taxon>Agaricomycotina</taxon>
        <taxon>Agaricomycetes</taxon>
        <taxon>Hymenochaetales</taxon>
        <taxon>Rickenellaceae</taxon>
        <taxon>Rickenella</taxon>
    </lineage>
</organism>
<protein>
    <submittedName>
        <fullName evidence="1">Uncharacterized protein</fullName>
    </submittedName>
</protein>
<sequence>MYFLDFVFEQTGHFCSAVRVFNSDGLELEPAGKLLNPQCTAPVYGIAAEGTYRLVTGGQQTYRIVFDPRHSNPRTTYYIPRVGFETVTETYFG</sequence>
<keyword evidence="2" id="KW-1185">Reference proteome</keyword>
<evidence type="ECO:0000313" key="1">
    <source>
        <dbReference type="EMBL" id="TDL20133.1"/>
    </source>
</evidence>
<accession>A0A4Y7PXK8</accession>
<dbReference type="EMBL" id="ML170190">
    <property type="protein sequence ID" value="TDL20133.1"/>
    <property type="molecule type" value="Genomic_DNA"/>
</dbReference>
<proteinExistence type="predicted"/>
<dbReference type="Proteomes" id="UP000294933">
    <property type="component" value="Unassembled WGS sequence"/>
</dbReference>
<gene>
    <name evidence="1" type="ORF">BD410DRAFT_791213</name>
</gene>
<name>A0A4Y7PXK8_9AGAM</name>
<evidence type="ECO:0000313" key="2">
    <source>
        <dbReference type="Proteomes" id="UP000294933"/>
    </source>
</evidence>